<keyword evidence="4" id="KW-1185">Reference proteome</keyword>
<evidence type="ECO:0000313" key="4">
    <source>
        <dbReference type="Proteomes" id="UP001056291"/>
    </source>
</evidence>
<name>A0ABY4W0N9_9PROT</name>
<evidence type="ECO:0000256" key="1">
    <source>
        <dbReference type="SAM" id="MobiDB-lite"/>
    </source>
</evidence>
<gene>
    <name evidence="3" type="ORF">NBZ79_14790</name>
</gene>
<sequence length="281" mass="30924">MFRSNSVGKSKAGLVCGTVLALSVYTVSAAAAEKITELKHSVYVGGLFLGSIDTEIGEENNNYRIESIANTSKTFDWAFKWIAKGKTVGLIDDDKISPFLHRHESSWNKNVRSATMNYDPSGSVEVETTGKISSDPNKYTPIDPGSLTNSIDPMSAMLLVSNRLESGQGCNAEVAVFDGRRRYDVKLTEKDSRLFKPSRYSVFAGEAIGCKIDIVKKGGFKKGQDNYDRMNQEIVVWAAAPVAGARVVPVRMQVSTDFGRMELHLEEYHEGPIQLVSRNAK</sequence>
<dbReference type="Pfam" id="PF11306">
    <property type="entry name" value="DUF3108"/>
    <property type="match status" value="1"/>
</dbReference>
<dbReference type="RefSeq" id="WP_251933317.1">
    <property type="nucleotide sequence ID" value="NZ_CP098747.1"/>
</dbReference>
<protein>
    <submittedName>
        <fullName evidence="3">DUF3108 domain-containing protein</fullName>
    </submittedName>
</protein>
<reference evidence="3" key="1">
    <citation type="submission" date="2022-06" db="EMBL/GenBank/DDBJ databases">
        <title>Sneathiella actinostolidae sp. nov., isolated from a sea anemonein the Western Pacific Ocean.</title>
        <authorList>
            <person name="Wei M.J."/>
        </authorList>
    </citation>
    <scope>NUCLEOTIDE SEQUENCE</scope>
    <source>
        <strain evidence="3">PHK-P5</strain>
    </source>
</reference>
<dbReference type="Proteomes" id="UP001056291">
    <property type="component" value="Chromosome"/>
</dbReference>
<feature type="signal peptide" evidence="2">
    <location>
        <begin position="1"/>
        <end position="31"/>
    </location>
</feature>
<keyword evidence="2" id="KW-0732">Signal</keyword>
<organism evidence="3 4">
    <name type="scientific">Sneathiella marina</name>
    <dbReference type="NCBI Taxonomy" id="2950108"/>
    <lineage>
        <taxon>Bacteria</taxon>
        <taxon>Pseudomonadati</taxon>
        <taxon>Pseudomonadota</taxon>
        <taxon>Alphaproteobacteria</taxon>
        <taxon>Sneathiellales</taxon>
        <taxon>Sneathiellaceae</taxon>
        <taxon>Sneathiella</taxon>
    </lineage>
</organism>
<proteinExistence type="predicted"/>
<evidence type="ECO:0000313" key="3">
    <source>
        <dbReference type="EMBL" id="USG60436.1"/>
    </source>
</evidence>
<accession>A0ABY4W0N9</accession>
<feature type="chain" id="PRO_5047115243" evidence="2">
    <location>
        <begin position="32"/>
        <end position="281"/>
    </location>
</feature>
<dbReference type="EMBL" id="CP098747">
    <property type="protein sequence ID" value="USG60436.1"/>
    <property type="molecule type" value="Genomic_DNA"/>
</dbReference>
<evidence type="ECO:0000256" key="2">
    <source>
        <dbReference type="SAM" id="SignalP"/>
    </source>
</evidence>
<dbReference type="InterPro" id="IPR021457">
    <property type="entry name" value="DUF3108"/>
</dbReference>
<feature type="region of interest" description="Disordered" evidence="1">
    <location>
        <begin position="118"/>
        <end position="139"/>
    </location>
</feature>